<keyword evidence="3" id="KW-1185">Reference proteome</keyword>
<evidence type="ECO:0000313" key="2">
    <source>
        <dbReference type="EMBL" id="ADO98289.1"/>
    </source>
</evidence>
<organism evidence="2 3">
    <name type="scientific">Synechococcus phage S-SSM7</name>
    <dbReference type="NCBI Taxonomy" id="445686"/>
    <lineage>
        <taxon>Viruses</taxon>
        <taxon>Duplodnaviria</taxon>
        <taxon>Heunggongvirae</taxon>
        <taxon>Uroviricota</taxon>
        <taxon>Caudoviricetes</taxon>
        <taxon>Pantevenvirales</taxon>
        <taxon>Kyanoviridae</taxon>
        <taxon>Lipsvirus</taxon>
        <taxon>Lipsvirus ssm7</taxon>
    </lineage>
</organism>
<dbReference type="GeneID" id="10328792"/>
<evidence type="ECO:0000313" key="3">
    <source>
        <dbReference type="Proteomes" id="UP000006527"/>
    </source>
</evidence>
<sequence>MDLQKIATYGTAAAVVGTGAVVGGGQIIDQQMGGPAKRQEVQLQEIRKVVREEVRSALEEAWPTQSGPVKGLKLVTPDANK</sequence>
<keyword evidence="1" id="KW-0472">Membrane</keyword>
<dbReference type="RefSeq" id="YP_004324276.1">
    <property type="nucleotide sequence ID" value="NC_015287.1"/>
</dbReference>
<evidence type="ECO:0000256" key="1">
    <source>
        <dbReference type="SAM" id="Phobius"/>
    </source>
</evidence>
<dbReference type="KEGG" id="vg:10328792"/>
<dbReference type="OrthoDB" id="39560at10239"/>
<keyword evidence="1" id="KW-1133">Transmembrane helix</keyword>
<protein>
    <submittedName>
        <fullName evidence="2">Uncharacterized protein</fullName>
    </submittedName>
</protein>
<feature type="transmembrane region" description="Helical" evidence="1">
    <location>
        <begin position="6"/>
        <end position="28"/>
    </location>
</feature>
<dbReference type="Proteomes" id="UP000006527">
    <property type="component" value="Segment"/>
</dbReference>
<reference evidence="2 3" key="1">
    <citation type="journal article" date="2010" name="Environ. Microbiol.">
        <title>Genomic analysis of oceanic cyanobacterial myoviruses compared with T4-like myoviruses from diverse hosts and environments.</title>
        <authorList>
            <person name="Sullivan M.B."/>
            <person name="Huang K.H."/>
            <person name="Ignacio-Espinoza J.C."/>
            <person name="Berlin A.M."/>
            <person name="Kelly L."/>
            <person name="Weigele P.R."/>
            <person name="DeFrancesco A.S."/>
            <person name="Kern S.E."/>
            <person name="Thompson L.R."/>
            <person name="Young S."/>
            <person name="Yandava C."/>
            <person name="Fu R."/>
            <person name="Krastins B."/>
            <person name="Chase M."/>
            <person name="Sarracino D."/>
            <person name="Osburne M.S."/>
            <person name="Henn M.R."/>
            <person name="Chisholm S.W."/>
        </authorList>
    </citation>
    <scope>NUCLEOTIDE SEQUENCE [LARGE SCALE GENOMIC DNA]</scope>
    <source>
        <strain evidence="2">8109-3</strain>
    </source>
</reference>
<dbReference type="EMBL" id="GU071098">
    <property type="protein sequence ID" value="ADO98289.1"/>
    <property type="molecule type" value="Genomic_DNA"/>
</dbReference>
<accession>E3SLE1</accession>
<gene>
    <name evidence="2" type="ORF">SSSM7_224</name>
</gene>
<keyword evidence="1" id="KW-0812">Transmembrane</keyword>
<name>E3SLE1_9CAUD</name>
<proteinExistence type="predicted"/>